<dbReference type="EMBL" id="PZZP01000001">
    <property type="protein sequence ID" value="PTM59753.1"/>
    <property type="molecule type" value="Genomic_DNA"/>
</dbReference>
<keyword evidence="3" id="KW-1185">Reference proteome</keyword>
<dbReference type="RefSeq" id="WP_107726987.1">
    <property type="nucleotide sequence ID" value="NZ_PZZP01000001.1"/>
</dbReference>
<dbReference type="OrthoDB" id="9770306at2"/>
<proteinExistence type="predicted"/>
<evidence type="ECO:0000313" key="3">
    <source>
        <dbReference type="Proteomes" id="UP000241639"/>
    </source>
</evidence>
<evidence type="ECO:0000259" key="1">
    <source>
        <dbReference type="Pfam" id="PF02754"/>
    </source>
</evidence>
<evidence type="ECO:0000313" key="2">
    <source>
        <dbReference type="EMBL" id="PTM59753.1"/>
    </source>
</evidence>
<dbReference type="GO" id="GO:0016491">
    <property type="term" value="F:oxidoreductase activity"/>
    <property type="evidence" value="ECO:0007669"/>
    <property type="project" value="UniProtKB-ARBA"/>
</dbReference>
<feature type="domain" description="Cysteine-rich" evidence="1">
    <location>
        <begin position="3"/>
        <end position="83"/>
    </location>
</feature>
<gene>
    <name evidence="2" type="ORF">C8J48_2384</name>
</gene>
<reference evidence="2 3" key="1">
    <citation type="submission" date="2018-04" db="EMBL/GenBank/DDBJ databases">
        <title>Genomic Encyclopedia of Archaeal and Bacterial Type Strains, Phase II (KMG-II): from individual species to whole genera.</title>
        <authorList>
            <person name="Goeker M."/>
        </authorList>
    </citation>
    <scope>NUCLEOTIDE SEQUENCE [LARGE SCALE GENOMIC DNA]</scope>
    <source>
        <strain evidence="2 3">DSM 45169</strain>
    </source>
</reference>
<dbReference type="AlphaFoldDB" id="A0A2T4ZCZ0"/>
<accession>A0A2T4ZCZ0</accession>
<dbReference type="PANTHER" id="PTHR30296:SF0">
    <property type="entry name" value="LACTATE UTILIZATION PROTEIN A"/>
    <property type="match status" value="1"/>
</dbReference>
<comment type="caution">
    <text evidence="2">The sequence shown here is derived from an EMBL/GenBank/DDBJ whole genome shotgun (WGS) entry which is preliminary data.</text>
</comment>
<sequence>MKVSLFITCLGDCFYPDVGKDTVHVLERFGCEVDFPLAQTCCGQVAYNSGYHKEAKEAAKHMIHTFAHADYVVAPSGSCAAMFHEYEQLFQEEEWKEKARVLAVKTYELTQFLVEVLQVKEVGAELNAKAVYHQSCHMARLLKVKDAPLTLLRQVKGLEVVPFADADVCCGFGGTFAVKMAPIAEQMVEEKVQHMVDTDAAIVIGSDSGCLLNIGGWINRQGKPMQVVHIAQVLNSR</sequence>
<organism evidence="2 3">
    <name type="scientific">Desmospora activa DSM 45169</name>
    <dbReference type="NCBI Taxonomy" id="1121389"/>
    <lineage>
        <taxon>Bacteria</taxon>
        <taxon>Bacillati</taxon>
        <taxon>Bacillota</taxon>
        <taxon>Bacilli</taxon>
        <taxon>Bacillales</taxon>
        <taxon>Thermoactinomycetaceae</taxon>
        <taxon>Desmospora</taxon>
    </lineage>
</organism>
<dbReference type="GO" id="GO:0005829">
    <property type="term" value="C:cytosol"/>
    <property type="evidence" value="ECO:0007669"/>
    <property type="project" value="TreeGrafter"/>
</dbReference>
<name>A0A2T4ZCZ0_9BACL</name>
<dbReference type="Proteomes" id="UP000241639">
    <property type="component" value="Unassembled WGS sequence"/>
</dbReference>
<dbReference type="Pfam" id="PF02754">
    <property type="entry name" value="CCG"/>
    <property type="match status" value="2"/>
</dbReference>
<dbReference type="InterPro" id="IPR004017">
    <property type="entry name" value="Cys_rich_dom"/>
</dbReference>
<protein>
    <submittedName>
        <fullName evidence="2">L-lactate dehydrogenase complex protein LldE</fullName>
    </submittedName>
</protein>
<dbReference type="PANTHER" id="PTHR30296">
    <property type="entry name" value="UNCHARACTERIZED PROTEIN YKGE"/>
    <property type="match status" value="1"/>
</dbReference>
<feature type="domain" description="Cysteine-rich" evidence="1">
    <location>
        <begin position="131"/>
        <end position="214"/>
    </location>
</feature>